<evidence type="ECO:0000256" key="4">
    <source>
        <dbReference type="ARBA" id="ARBA00022989"/>
    </source>
</evidence>
<dbReference type="HOGENOM" id="CLU_009579_11_5_1"/>
<evidence type="ECO:0000256" key="11">
    <source>
        <dbReference type="SAM" id="Phobius"/>
    </source>
</evidence>
<keyword evidence="5 10" id="KW-0297">G-protein coupled receptor</keyword>
<evidence type="ECO:0000256" key="8">
    <source>
        <dbReference type="ARBA" id="ARBA00023170"/>
    </source>
</evidence>
<feature type="domain" description="G-protein coupled receptors family 1 profile" evidence="12">
    <location>
        <begin position="24"/>
        <end position="273"/>
    </location>
</feature>
<dbReference type="AlphaFoldDB" id="A7SJT0"/>
<dbReference type="EMBL" id="DS469680">
    <property type="protein sequence ID" value="EDO36055.1"/>
    <property type="molecule type" value="Genomic_DNA"/>
</dbReference>
<dbReference type="PANTHER" id="PTHR24248">
    <property type="entry name" value="ADRENERGIC RECEPTOR-RELATED G-PROTEIN COUPLED RECEPTOR"/>
    <property type="match status" value="1"/>
</dbReference>
<organism evidence="13 14">
    <name type="scientific">Nematostella vectensis</name>
    <name type="common">Starlet sea anemone</name>
    <dbReference type="NCBI Taxonomy" id="45351"/>
    <lineage>
        <taxon>Eukaryota</taxon>
        <taxon>Metazoa</taxon>
        <taxon>Cnidaria</taxon>
        <taxon>Anthozoa</taxon>
        <taxon>Hexacorallia</taxon>
        <taxon>Actiniaria</taxon>
        <taxon>Edwardsiidae</taxon>
        <taxon>Nematostella</taxon>
    </lineage>
</organism>
<feature type="transmembrane region" description="Helical" evidence="11">
    <location>
        <begin position="6"/>
        <end position="33"/>
    </location>
</feature>
<comment type="similarity">
    <text evidence="10">Belongs to the G-protein coupled receptor 1 family.</text>
</comment>
<name>A7SJT0_NEMVE</name>
<proteinExistence type="inferred from homology"/>
<dbReference type="STRING" id="45351.A7SJT0"/>
<keyword evidence="14" id="KW-1185">Reference proteome</keyword>
<evidence type="ECO:0000256" key="2">
    <source>
        <dbReference type="ARBA" id="ARBA00022475"/>
    </source>
</evidence>
<accession>A7SJT0</accession>
<dbReference type="GO" id="GO:0005886">
    <property type="term" value="C:plasma membrane"/>
    <property type="evidence" value="ECO:0000318"/>
    <property type="project" value="GO_Central"/>
</dbReference>
<keyword evidence="6 11" id="KW-0472">Membrane</keyword>
<dbReference type="Proteomes" id="UP000001593">
    <property type="component" value="Unassembled WGS sequence"/>
</dbReference>
<evidence type="ECO:0000313" key="14">
    <source>
        <dbReference type="Proteomes" id="UP000001593"/>
    </source>
</evidence>
<dbReference type="SUPFAM" id="SSF81321">
    <property type="entry name" value="Family A G protein-coupled receptor-like"/>
    <property type="match status" value="1"/>
</dbReference>
<evidence type="ECO:0000256" key="6">
    <source>
        <dbReference type="ARBA" id="ARBA00023136"/>
    </source>
</evidence>
<feature type="transmembrane region" description="Helical" evidence="11">
    <location>
        <begin position="159"/>
        <end position="183"/>
    </location>
</feature>
<dbReference type="InterPro" id="IPR000276">
    <property type="entry name" value="GPCR_Rhodpsn"/>
</dbReference>
<dbReference type="InParanoid" id="A7SJT0"/>
<dbReference type="PhylomeDB" id="A7SJT0"/>
<evidence type="ECO:0000256" key="3">
    <source>
        <dbReference type="ARBA" id="ARBA00022692"/>
    </source>
</evidence>
<feature type="transmembrane region" description="Helical" evidence="11">
    <location>
        <begin position="45"/>
        <end position="68"/>
    </location>
</feature>
<evidence type="ECO:0000256" key="10">
    <source>
        <dbReference type="RuleBase" id="RU000688"/>
    </source>
</evidence>
<evidence type="ECO:0000256" key="7">
    <source>
        <dbReference type="ARBA" id="ARBA00023157"/>
    </source>
</evidence>
<dbReference type="Pfam" id="PF00001">
    <property type="entry name" value="7tm_1"/>
    <property type="match status" value="1"/>
</dbReference>
<evidence type="ECO:0000256" key="5">
    <source>
        <dbReference type="ARBA" id="ARBA00023040"/>
    </source>
</evidence>
<dbReference type="PRINTS" id="PR00237">
    <property type="entry name" value="GPCRRHODOPSN"/>
</dbReference>
<gene>
    <name evidence="13" type="ORF">NEMVEDRAFT_v1g213362</name>
</gene>
<keyword evidence="2" id="KW-1003">Cell membrane</keyword>
<sequence>MDERTQDVIFWCISGMIGIVIVTANFVTLLVFLWDSQLRRRFMNIFLASLSIADLLMGVLIIPGYATFCKVENTSLHTCWFLTGTKDYVFSTTSLNMLAICYDRYYAVLKPLYYAATINRRRVTCILIFVWVIPAIMTSVRCAWRYWELNYSKQFLDTVYDNVLLCVVFIIPLVIIITTNALIIHAIKKQKKMISSLGNSPAKIHKQHSTKACDKNNVATKLTSIPKIPSARVGANGTRTCISVSAVDPFIYTYYRRDFSDAVKKLVRCAICQ</sequence>
<keyword evidence="7" id="KW-1015">Disulfide bond</keyword>
<dbReference type="InterPro" id="IPR017452">
    <property type="entry name" value="GPCR_Rhodpsn_7TM"/>
</dbReference>
<keyword evidence="8 10" id="KW-0675">Receptor</keyword>
<protein>
    <recommendedName>
        <fullName evidence="12">G-protein coupled receptors family 1 profile domain-containing protein</fullName>
    </recommendedName>
</protein>
<evidence type="ECO:0000256" key="9">
    <source>
        <dbReference type="ARBA" id="ARBA00023224"/>
    </source>
</evidence>
<comment type="subcellular location">
    <subcellularLocation>
        <location evidence="1">Cell membrane</location>
        <topology evidence="1">Multi-pass membrane protein</topology>
    </subcellularLocation>
</comment>
<dbReference type="GO" id="GO:0007186">
    <property type="term" value="P:G protein-coupled receptor signaling pathway"/>
    <property type="evidence" value="ECO:0000318"/>
    <property type="project" value="GO_Central"/>
</dbReference>
<dbReference type="GO" id="GO:0001609">
    <property type="term" value="F:G protein-coupled adenosine receptor activity"/>
    <property type="evidence" value="ECO:0000318"/>
    <property type="project" value="GO_Central"/>
</dbReference>
<dbReference type="eggNOG" id="KOG3656">
    <property type="taxonomic scope" value="Eukaryota"/>
</dbReference>
<keyword evidence="3 10" id="KW-0812">Transmembrane</keyword>
<evidence type="ECO:0000313" key="13">
    <source>
        <dbReference type="EMBL" id="EDO36055.1"/>
    </source>
</evidence>
<keyword evidence="4 11" id="KW-1133">Transmembrane helix</keyword>
<feature type="transmembrane region" description="Helical" evidence="11">
    <location>
        <begin position="126"/>
        <end position="147"/>
    </location>
</feature>
<dbReference type="PANTHER" id="PTHR24248:SF125">
    <property type="entry name" value="DOPAMINE D2-LIKE RECEPTOR"/>
    <property type="match status" value="1"/>
</dbReference>
<evidence type="ECO:0000259" key="12">
    <source>
        <dbReference type="PROSITE" id="PS50262"/>
    </source>
</evidence>
<evidence type="ECO:0000256" key="1">
    <source>
        <dbReference type="ARBA" id="ARBA00004651"/>
    </source>
</evidence>
<dbReference type="Gene3D" id="1.20.1070.10">
    <property type="entry name" value="Rhodopsin 7-helix transmembrane proteins"/>
    <property type="match status" value="1"/>
</dbReference>
<dbReference type="PROSITE" id="PS00237">
    <property type="entry name" value="G_PROTEIN_RECEP_F1_1"/>
    <property type="match status" value="1"/>
</dbReference>
<dbReference type="PROSITE" id="PS50262">
    <property type="entry name" value="G_PROTEIN_RECEP_F1_2"/>
    <property type="match status" value="1"/>
</dbReference>
<reference evidence="13 14" key="1">
    <citation type="journal article" date="2007" name="Science">
        <title>Sea anemone genome reveals ancestral eumetazoan gene repertoire and genomic organization.</title>
        <authorList>
            <person name="Putnam N.H."/>
            <person name="Srivastava M."/>
            <person name="Hellsten U."/>
            <person name="Dirks B."/>
            <person name="Chapman J."/>
            <person name="Salamov A."/>
            <person name="Terry A."/>
            <person name="Shapiro H."/>
            <person name="Lindquist E."/>
            <person name="Kapitonov V.V."/>
            <person name="Jurka J."/>
            <person name="Genikhovich G."/>
            <person name="Grigoriev I.V."/>
            <person name="Lucas S.M."/>
            <person name="Steele R.E."/>
            <person name="Finnerty J.R."/>
            <person name="Technau U."/>
            <person name="Martindale M.Q."/>
            <person name="Rokhsar D.S."/>
        </authorList>
    </citation>
    <scope>NUCLEOTIDE SEQUENCE [LARGE SCALE GENOMIC DNA]</scope>
    <source>
        <strain evidence="14">CH2 X CH6</strain>
    </source>
</reference>
<keyword evidence="9 10" id="KW-0807">Transducer</keyword>